<dbReference type="EMBL" id="FNSN01000003">
    <property type="protein sequence ID" value="SEB60187.1"/>
    <property type="molecule type" value="Genomic_DNA"/>
</dbReference>
<dbReference type="InterPro" id="IPR039422">
    <property type="entry name" value="MarR/SlyA-like"/>
</dbReference>
<sequence>MALEVINRSWLEGGREDHVLNSLHLLREFREVETGARESLLADLNINNNDLEALRFVVDESVERDVTPKMLGAHLGITSASTSALAERLISAGYLTREVAKHDRRGRVLHATEDARTMLDSGLQRQVSALLSAAGAFTDEELATVERYLGALIAALAEFDPRPRRGAAD</sequence>
<dbReference type="RefSeq" id="WP_066216160.1">
    <property type="nucleotide sequence ID" value="NZ_FNSN01000003.1"/>
</dbReference>
<dbReference type="GO" id="GO:0003677">
    <property type="term" value="F:DNA binding"/>
    <property type="evidence" value="ECO:0007669"/>
    <property type="project" value="UniProtKB-KW"/>
</dbReference>
<gene>
    <name evidence="2" type="ORF">SAMN04489745_0735</name>
</gene>
<dbReference type="GO" id="GO:0006950">
    <property type="term" value="P:response to stress"/>
    <property type="evidence" value="ECO:0007669"/>
    <property type="project" value="TreeGrafter"/>
</dbReference>
<dbReference type="SUPFAM" id="SSF46785">
    <property type="entry name" value="Winged helix' DNA-binding domain"/>
    <property type="match status" value="1"/>
</dbReference>
<dbReference type="PROSITE" id="PS50995">
    <property type="entry name" value="HTH_MARR_2"/>
    <property type="match status" value="1"/>
</dbReference>
<dbReference type="PANTHER" id="PTHR33164">
    <property type="entry name" value="TRANSCRIPTIONAL REGULATOR, MARR FAMILY"/>
    <property type="match status" value="1"/>
</dbReference>
<accession>A0A1H4KNX5</accession>
<dbReference type="SMART" id="SM00347">
    <property type="entry name" value="HTH_MARR"/>
    <property type="match status" value="1"/>
</dbReference>
<evidence type="ECO:0000259" key="1">
    <source>
        <dbReference type="PROSITE" id="PS50995"/>
    </source>
</evidence>
<keyword evidence="2" id="KW-0238">DNA-binding</keyword>
<feature type="domain" description="HTH marR-type" evidence="1">
    <location>
        <begin position="1"/>
        <end position="154"/>
    </location>
</feature>
<dbReference type="InterPro" id="IPR000835">
    <property type="entry name" value="HTH_MarR-typ"/>
</dbReference>
<dbReference type="Gene3D" id="1.10.10.10">
    <property type="entry name" value="Winged helix-like DNA-binding domain superfamily/Winged helix DNA-binding domain"/>
    <property type="match status" value="1"/>
</dbReference>
<dbReference type="AlphaFoldDB" id="A0A1H4KNX5"/>
<organism evidence="2 3">
    <name type="scientific">Arthrobacter woluwensis</name>
    <dbReference type="NCBI Taxonomy" id="156980"/>
    <lineage>
        <taxon>Bacteria</taxon>
        <taxon>Bacillati</taxon>
        <taxon>Actinomycetota</taxon>
        <taxon>Actinomycetes</taxon>
        <taxon>Micrococcales</taxon>
        <taxon>Micrococcaceae</taxon>
        <taxon>Arthrobacter</taxon>
    </lineage>
</organism>
<protein>
    <submittedName>
        <fullName evidence="2">DNA-binding transcriptional regulator, MarR family</fullName>
    </submittedName>
</protein>
<proteinExistence type="predicted"/>
<dbReference type="PANTHER" id="PTHR33164:SF43">
    <property type="entry name" value="HTH-TYPE TRANSCRIPTIONAL REPRESSOR YETL"/>
    <property type="match status" value="1"/>
</dbReference>
<dbReference type="GO" id="GO:0003700">
    <property type="term" value="F:DNA-binding transcription factor activity"/>
    <property type="evidence" value="ECO:0007669"/>
    <property type="project" value="InterPro"/>
</dbReference>
<dbReference type="InterPro" id="IPR036390">
    <property type="entry name" value="WH_DNA-bd_sf"/>
</dbReference>
<keyword evidence="3" id="KW-1185">Reference proteome</keyword>
<evidence type="ECO:0000313" key="3">
    <source>
        <dbReference type="Proteomes" id="UP000182652"/>
    </source>
</evidence>
<evidence type="ECO:0000313" key="2">
    <source>
        <dbReference type="EMBL" id="SEB60187.1"/>
    </source>
</evidence>
<dbReference type="InterPro" id="IPR036388">
    <property type="entry name" value="WH-like_DNA-bd_sf"/>
</dbReference>
<dbReference type="STRING" id="156980.SAMN04489745_0735"/>
<dbReference type="Proteomes" id="UP000182652">
    <property type="component" value="Unassembled WGS sequence"/>
</dbReference>
<name>A0A1H4KNX5_9MICC</name>
<reference evidence="2 3" key="1">
    <citation type="submission" date="2016-10" db="EMBL/GenBank/DDBJ databases">
        <authorList>
            <person name="de Groot N.N."/>
        </authorList>
    </citation>
    <scope>NUCLEOTIDE SEQUENCE [LARGE SCALE GENOMIC DNA]</scope>
    <source>
        <strain evidence="2 3">DSM 10495</strain>
    </source>
</reference>
<dbReference type="Pfam" id="PF12802">
    <property type="entry name" value="MarR_2"/>
    <property type="match status" value="1"/>
</dbReference>